<comment type="caution">
    <text evidence="4">The sequence shown here is derived from an EMBL/GenBank/DDBJ whole genome shotgun (WGS) entry which is preliminary data.</text>
</comment>
<dbReference type="AlphaFoldDB" id="A0A3L6KVN8"/>
<gene>
    <name evidence="4" type="ORF">DPX39_110096900</name>
</gene>
<evidence type="ECO:0000313" key="4">
    <source>
        <dbReference type="EMBL" id="RHW68409.1"/>
    </source>
</evidence>
<name>A0A3L6KVN8_9TRYP</name>
<dbReference type="PROSITE" id="PS51257">
    <property type="entry name" value="PROKAR_LIPOPROTEIN"/>
    <property type="match status" value="1"/>
</dbReference>
<evidence type="ECO:0008006" key="6">
    <source>
        <dbReference type="Google" id="ProtNLM"/>
    </source>
</evidence>
<keyword evidence="2" id="KW-0812">Transmembrane</keyword>
<dbReference type="EMBL" id="QSBY01000011">
    <property type="protein sequence ID" value="RHW68409.1"/>
    <property type="molecule type" value="Genomic_DNA"/>
</dbReference>
<proteinExistence type="predicted"/>
<dbReference type="Proteomes" id="UP000266743">
    <property type="component" value="Chromosome 11"/>
</dbReference>
<evidence type="ECO:0000256" key="1">
    <source>
        <dbReference type="SAM" id="MobiDB-lite"/>
    </source>
</evidence>
<accession>A0A3L6KVN8</accession>
<sequence length="321" mass="34979">MMIWLQRKVFLLGLFCVLVGMIACVNGHANASCPESCDTAGRWCEIRFNRGGRVSVGECNASSFTCVCNDAVDITVTRNEESCWWSGSFDMTNNVSEESLCSADTAQCPQTCQQAGEQITRCAGSVLCTEDGEGYIFTCAISEGTILHINKSVYGCLTTIVEPELHCNPKVTCSGHGYCVNPHTLSNSCVCFSDPINGYWVGANCSECHADYGPGGGNCTQRTSTIRIILSSIGSTWAMVLPNMVVLFLFVVLGLMRRESESDRSFQSTVLRKTGLSAVQVARRNRCGLFNPKLIPPRPPQSRCFLNEGEGRAKRRGPPAY</sequence>
<organism evidence="4 5">
    <name type="scientific">Trypanosoma brucei equiperdum</name>
    <dbReference type="NCBI Taxonomy" id="630700"/>
    <lineage>
        <taxon>Eukaryota</taxon>
        <taxon>Discoba</taxon>
        <taxon>Euglenozoa</taxon>
        <taxon>Kinetoplastea</taxon>
        <taxon>Metakinetoplastina</taxon>
        <taxon>Trypanosomatida</taxon>
        <taxon>Trypanosomatidae</taxon>
        <taxon>Trypanosoma</taxon>
    </lineage>
</organism>
<feature type="transmembrane region" description="Helical" evidence="2">
    <location>
        <begin position="237"/>
        <end position="256"/>
    </location>
</feature>
<protein>
    <recommendedName>
        <fullName evidence="6">EGF-like domain-containing protein</fullName>
    </recommendedName>
</protein>
<feature type="chain" id="PRO_5018182936" description="EGF-like domain-containing protein" evidence="3">
    <location>
        <begin position="28"/>
        <end position="321"/>
    </location>
</feature>
<feature type="signal peptide" evidence="3">
    <location>
        <begin position="1"/>
        <end position="27"/>
    </location>
</feature>
<evidence type="ECO:0000256" key="2">
    <source>
        <dbReference type="SAM" id="Phobius"/>
    </source>
</evidence>
<evidence type="ECO:0000313" key="5">
    <source>
        <dbReference type="Proteomes" id="UP000266743"/>
    </source>
</evidence>
<keyword evidence="2" id="KW-0472">Membrane</keyword>
<evidence type="ECO:0000256" key="3">
    <source>
        <dbReference type="SAM" id="SignalP"/>
    </source>
</evidence>
<keyword evidence="3" id="KW-0732">Signal</keyword>
<feature type="region of interest" description="Disordered" evidence="1">
    <location>
        <begin position="300"/>
        <end position="321"/>
    </location>
</feature>
<reference evidence="4 5" key="1">
    <citation type="submission" date="2018-09" db="EMBL/GenBank/DDBJ databases">
        <title>whole genome sequence of T. equiperdum IVM-t1 strain.</title>
        <authorList>
            <person name="Suganuma K."/>
        </authorList>
    </citation>
    <scope>NUCLEOTIDE SEQUENCE [LARGE SCALE GENOMIC DNA]</scope>
    <source>
        <strain evidence="4 5">IVM-t1</strain>
    </source>
</reference>
<keyword evidence="2" id="KW-1133">Transmembrane helix</keyword>